<feature type="non-terminal residue" evidence="2">
    <location>
        <position position="1"/>
    </location>
</feature>
<accession>A0ABN9WM99</accession>
<feature type="non-terminal residue" evidence="2">
    <location>
        <position position="417"/>
    </location>
</feature>
<feature type="compositionally biased region" description="Basic and acidic residues" evidence="1">
    <location>
        <begin position="272"/>
        <end position="294"/>
    </location>
</feature>
<sequence>VARYVGSCLATLRIGLRDVTGGPQGKAAAKGTGKSGGIVAGRRFATIIPEGVRPNMICSHGVEMYGGRSAPDLPGVSAGGEFAEGRGVSLGGPGNALMLEVGATRISNSLVSRYGEAMGVMGDVVRKLSAKVELSEEEILAFKRFNARVASRARDGGEDDPDGPSKSKAGSAGTGDANPLAAYDAEIDCIDIADMESLDDEGKFDFGAADDEQEERPGRPGANAPGAANAAEAAAAEQADEGEAEDAHAGGAGPRAAIDSEESGEPTAEAGEAEREAERAKTGDGHGDEPDGATKRRRKAAFSDAVNETYKNYLRGGRKAPILDSIEVALAAARDVIARGSARLGPLCKWRNRAIRFGCALMRQAFAAGDAGARARAGQGAARACAVASLVSTFTRQVVQEMRLLETSSQSVPSNAE</sequence>
<keyword evidence="3" id="KW-1185">Reference proteome</keyword>
<feature type="region of interest" description="Disordered" evidence="1">
    <location>
        <begin position="211"/>
        <end position="300"/>
    </location>
</feature>
<comment type="caution">
    <text evidence="2">The sequence shown here is derived from an EMBL/GenBank/DDBJ whole genome shotgun (WGS) entry which is preliminary data.</text>
</comment>
<name>A0ABN9WM99_9DINO</name>
<feature type="compositionally biased region" description="Low complexity" evidence="1">
    <location>
        <begin position="219"/>
        <end position="237"/>
    </location>
</feature>
<gene>
    <name evidence="2" type="ORF">PCOR1329_LOCUS68705</name>
</gene>
<dbReference type="EMBL" id="CAUYUJ010018979">
    <property type="protein sequence ID" value="CAK0887726.1"/>
    <property type="molecule type" value="Genomic_DNA"/>
</dbReference>
<evidence type="ECO:0000313" key="2">
    <source>
        <dbReference type="EMBL" id="CAK0887726.1"/>
    </source>
</evidence>
<dbReference type="Proteomes" id="UP001189429">
    <property type="component" value="Unassembled WGS sequence"/>
</dbReference>
<organism evidence="2 3">
    <name type="scientific">Prorocentrum cordatum</name>
    <dbReference type="NCBI Taxonomy" id="2364126"/>
    <lineage>
        <taxon>Eukaryota</taxon>
        <taxon>Sar</taxon>
        <taxon>Alveolata</taxon>
        <taxon>Dinophyceae</taxon>
        <taxon>Prorocentrales</taxon>
        <taxon>Prorocentraceae</taxon>
        <taxon>Prorocentrum</taxon>
    </lineage>
</organism>
<evidence type="ECO:0000313" key="3">
    <source>
        <dbReference type="Proteomes" id="UP001189429"/>
    </source>
</evidence>
<protein>
    <submittedName>
        <fullName evidence="2">Uncharacterized protein</fullName>
    </submittedName>
</protein>
<evidence type="ECO:0000256" key="1">
    <source>
        <dbReference type="SAM" id="MobiDB-lite"/>
    </source>
</evidence>
<feature type="region of interest" description="Disordered" evidence="1">
    <location>
        <begin position="152"/>
        <end position="179"/>
    </location>
</feature>
<reference evidence="2" key="1">
    <citation type="submission" date="2023-10" db="EMBL/GenBank/DDBJ databases">
        <authorList>
            <person name="Chen Y."/>
            <person name="Shah S."/>
            <person name="Dougan E. K."/>
            <person name="Thang M."/>
            <person name="Chan C."/>
        </authorList>
    </citation>
    <scope>NUCLEOTIDE SEQUENCE [LARGE SCALE GENOMIC DNA]</scope>
</reference>
<proteinExistence type="predicted"/>